<accession>A0A6J7T1X8</accession>
<name>A0A6J7T1X8_9ZZZZ</name>
<dbReference type="AlphaFoldDB" id="A0A6J7T1X8"/>
<evidence type="ECO:0000313" key="1">
    <source>
        <dbReference type="EMBL" id="CAB5047196.1"/>
    </source>
</evidence>
<sequence>MAVVEVVPVSVVVLDVVPVSETVTVDVPEELEVEELTLPSVDAVVVVLPDETETLPLGVAEALSPLGAMTEVEPLGATTKVVLLAV</sequence>
<dbReference type="EMBL" id="CAFBQF010000017">
    <property type="protein sequence ID" value="CAB5047196.1"/>
    <property type="molecule type" value="Genomic_DNA"/>
</dbReference>
<reference evidence="1" key="1">
    <citation type="submission" date="2020-05" db="EMBL/GenBank/DDBJ databases">
        <authorList>
            <person name="Chiriac C."/>
            <person name="Salcher M."/>
            <person name="Ghai R."/>
            <person name="Kavagutti S V."/>
        </authorList>
    </citation>
    <scope>NUCLEOTIDE SEQUENCE</scope>
</reference>
<gene>
    <name evidence="1" type="ORF">UFOPK4295_00494</name>
</gene>
<protein>
    <submittedName>
        <fullName evidence="1">Unannotated protein</fullName>
    </submittedName>
</protein>
<organism evidence="1">
    <name type="scientific">freshwater metagenome</name>
    <dbReference type="NCBI Taxonomy" id="449393"/>
    <lineage>
        <taxon>unclassified sequences</taxon>
        <taxon>metagenomes</taxon>
        <taxon>ecological metagenomes</taxon>
    </lineage>
</organism>
<proteinExistence type="predicted"/>